<reference evidence="17" key="1">
    <citation type="submission" date="2022-03" db="EMBL/GenBank/DDBJ databases">
        <authorList>
            <person name="Lindestad O."/>
        </authorList>
    </citation>
    <scope>NUCLEOTIDE SEQUENCE</scope>
</reference>
<dbReference type="PRINTS" id="PR00314">
    <property type="entry name" value="CLATHRINADPT"/>
</dbReference>
<dbReference type="PANTHER" id="PTHR10267">
    <property type="entry name" value="DNA POLYMERASE SUBUNIT GAMMA-1"/>
    <property type="match status" value="1"/>
</dbReference>
<evidence type="ECO:0000256" key="11">
    <source>
        <dbReference type="ARBA" id="ARBA00023034"/>
    </source>
</evidence>
<evidence type="ECO:0000256" key="1">
    <source>
        <dbReference type="ARBA" id="ARBA00004145"/>
    </source>
</evidence>
<sequence>MNNSLRSIFDDCSVSRLSPLVMTSTGYQGTKMSSSAIYILDVKGKVLISRNYRGDVDMGVIDKFMPLLMEKEEEGMLTPLLQTSECTFAYIKTNNLYIVSTTKKNANIALVFVFLYKIVEVMTEYFKELEEESIRDNFVVIYELLDELLDFGYPQTTDSKILQEYITQEGHKLEMQPRIPMAVTNAVSWRSEGIKYRKNEVFLDVIESVNLLANSNGNVLRSEIVGAIKMRVYLSGMPELRLGLNDKVLFESTGRGKSKSVELEDVKFHQCVRLSRFENDRTISFIPPDGEFELMSYRLNTHVKPLIWIESVIERHAHSRVEYMIKAKSQFKRRSTANNVEIIIPVPADADSPRFKTTIGSVKYTPEQNAITWSIKSFPGGKEYLMRAHFGLPSVECEDTDGKPPIQVKFEIPYFTTSGIQVRYLKIIEKSGYQALPWVRCQDDLQRHGIDFKNITHTSDVKLKLPELEGKDILEHFYNIGNRQSAPYKELLNVLSVCKLPALPKEWLKQKGWTRYCKGKNQPVPCPPDDALILDVEVLMKAGKRPTLACAVSPDAWYGWVSEPLACGEEHQKCDNVRYEDLIPFETDGTEHCGDLCRPRIVVGHNVSYDRAKIKEQYWLNKTGVRFMDTMSMHTCVSGVTSYQRTVLKAKNKEPHSSDDDWMDKSSLNSLTDVHNLYCGIPINKETRDIFVEGTLEDVHANFQKLMKYCAGDVIATHNVLRELLPMFLERFPHPVTLAGMLELGSAYLPVNSNWQQYIDSAETVFEDLKLESRQILSAKADETCRLMENKAYEDDLWMWDQDWSTQTLKLKKSVSKSKKNENNTPNRDTIEVFVAKKEKSSRNIEILNDEYIESIKVKLDLSQDVKDLSQKFGYLYDLEKSLPVKRPYLAGYPAWYRKLCTKPGKDPDWSPGANNVTTSMQITPKLLRLSWEGYPLHYIQSEGWGFLVPYSRTQEDTKDEPTVPLHKLLETCPLMNCKESEFEADIHMLPKTVEEDLGRRAYYARKKKDEQAAANQYHGLGVWCGVQIQGCCHFLRLPHKDGPKYKVGNPLAKDFLNMFSQNVLSAQGNEAEKVLSFGRMMSYWRNNRERVMGQQVVWLPEEVLPDHLRRSVRRYGAIVPQVVVCGTLTRRASEPTWMTASNAHKERIGSELRAMVQAPPGYKFVGADVDSQELWIAALLGDSGIGVCGGSAFGWAVLAGDKRCGTDLHSLTARAADINRDHAKVINYARIYGAGQNFAERLLKQFNPTMTMSEAKSKAAKMFTTTKGRRVYRLKKEYMEGFMDEDLGDQPMEMSGYQAMRLAKLSGKKLEEMFERGQWVGGTESHMFNKLEEIADSECPATAFLVGRLSRALERAGGRWGGTRLNWAVQSAAADFLHLMLVSMAELAPSARFCLSFHDEVRYLVPDEHKYETALALQITNLFTRAFCSQSVGIRDLPMSVAFFTSVEVDQVLRKESNLCCTTPSNPHGLDKGYGIPHGESLTIFDVLDKCNANKI</sequence>
<evidence type="ECO:0000256" key="14">
    <source>
        <dbReference type="ARBA" id="ARBA00031966"/>
    </source>
</evidence>
<dbReference type="SUPFAM" id="SSF64356">
    <property type="entry name" value="SNARE-like"/>
    <property type="match status" value="1"/>
</dbReference>
<feature type="domain" description="MHD" evidence="16">
    <location>
        <begin position="198"/>
        <end position="451"/>
    </location>
</feature>
<dbReference type="InterPro" id="IPR001098">
    <property type="entry name" value="DNA-dir_DNA_pol_A_palm_dom"/>
</dbReference>
<dbReference type="GO" id="GO:0030665">
    <property type="term" value="C:clathrin-coated vesicle membrane"/>
    <property type="evidence" value="ECO:0007669"/>
    <property type="project" value="UniProtKB-SubCell"/>
</dbReference>
<dbReference type="GO" id="GO:0016192">
    <property type="term" value="P:vesicle-mediated transport"/>
    <property type="evidence" value="ECO:0007669"/>
    <property type="project" value="InterPro"/>
</dbReference>
<dbReference type="PANTHER" id="PTHR10267:SF0">
    <property type="entry name" value="DNA POLYMERASE SUBUNIT GAMMA-1"/>
    <property type="match status" value="1"/>
</dbReference>
<proteinExistence type="inferred from homology"/>
<dbReference type="GO" id="GO:0005794">
    <property type="term" value="C:Golgi apparatus"/>
    <property type="evidence" value="ECO:0007669"/>
    <property type="project" value="UniProtKB-SubCell"/>
</dbReference>
<dbReference type="PROSITE" id="PS00990">
    <property type="entry name" value="CLAT_ADAPTOR_M_1"/>
    <property type="match status" value="1"/>
</dbReference>
<keyword evidence="7" id="KW-0808">Transferase</keyword>
<protein>
    <recommendedName>
        <fullName evidence="4">DNA-directed DNA polymerase</fullName>
        <ecNumber evidence="4">2.7.7.7</ecNumber>
    </recommendedName>
    <alternativeName>
        <fullName evidence="14">Mitochondrial DNA polymerase catalytic subunit</fullName>
    </alternativeName>
</protein>
<dbReference type="InterPro" id="IPR002297">
    <property type="entry name" value="DNA-dir_DNA_pol_A_mt"/>
</dbReference>
<comment type="similarity">
    <text evidence="3">Belongs to the adaptor complexes medium subunit family.</text>
</comment>
<dbReference type="FunFam" id="3.30.450.60:FF:000006">
    <property type="entry name" value="AP-1 complex subunit mu-1 isoform 1"/>
    <property type="match status" value="1"/>
</dbReference>
<dbReference type="CDD" id="cd14835">
    <property type="entry name" value="AP1_Mu_N"/>
    <property type="match status" value="1"/>
</dbReference>
<evidence type="ECO:0000313" key="18">
    <source>
        <dbReference type="Proteomes" id="UP000838756"/>
    </source>
</evidence>
<comment type="subcellular location">
    <subcellularLocation>
        <location evidence="1">Cytoplasmic vesicle</location>
        <location evidence="1">Clathrin-coated vesicle membrane</location>
        <topology evidence="1">Peripheral membrane protein</topology>
        <orientation evidence="1">Cytoplasmic side</orientation>
    </subcellularLocation>
    <subcellularLocation>
        <location evidence="2">Golgi apparatus</location>
    </subcellularLocation>
</comment>
<dbReference type="InterPro" id="IPR028565">
    <property type="entry name" value="MHD"/>
</dbReference>
<dbReference type="Gene3D" id="1.10.150.20">
    <property type="entry name" value="5' to 3' exonuclease, C-terminal subdomain"/>
    <property type="match status" value="1"/>
</dbReference>
<dbReference type="SUPFAM" id="SSF49447">
    <property type="entry name" value="Second domain of Mu2 adaptin subunit (ap50) of ap2 adaptor"/>
    <property type="match status" value="1"/>
</dbReference>
<comment type="function">
    <text evidence="15">Subunit of clathrin-associated adaptor protein complex 1 that plays a role in protein sorting in the trans-Golgi network (TGN) and endosomes. The AP complexes mediate the recruitment of clathrin to membranes and the recognition of sorting signals within the cytosolic tails of transmembrane cargo molecules.</text>
</comment>
<dbReference type="Proteomes" id="UP000838756">
    <property type="component" value="Unassembled WGS sequence"/>
</dbReference>
<evidence type="ECO:0000256" key="13">
    <source>
        <dbReference type="ARBA" id="ARBA00023329"/>
    </source>
</evidence>
<accession>A0A8S4S5V0</accession>
<evidence type="ECO:0000313" key="17">
    <source>
        <dbReference type="EMBL" id="CAH2251689.1"/>
    </source>
</evidence>
<dbReference type="GO" id="GO:0005760">
    <property type="term" value="C:gamma DNA polymerase complex"/>
    <property type="evidence" value="ECO:0007669"/>
    <property type="project" value="InterPro"/>
</dbReference>
<dbReference type="InterPro" id="IPR001392">
    <property type="entry name" value="Clathrin_mu"/>
</dbReference>
<evidence type="ECO:0000256" key="3">
    <source>
        <dbReference type="ARBA" id="ARBA00005324"/>
    </source>
</evidence>
<keyword evidence="11" id="KW-0333">Golgi apparatus</keyword>
<dbReference type="PROSITE" id="PS51072">
    <property type="entry name" value="MHD"/>
    <property type="match status" value="1"/>
</dbReference>
<keyword evidence="8" id="KW-0548">Nucleotidyltransferase</keyword>
<dbReference type="InterPro" id="IPR036168">
    <property type="entry name" value="AP2_Mu_C_sf"/>
</dbReference>
<dbReference type="OrthoDB" id="5588663at2759"/>
<dbReference type="EMBL" id="CAKXAJ010026029">
    <property type="protein sequence ID" value="CAH2251689.1"/>
    <property type="molecule type" value="Genomic_DNA"/>
</dbReference>
<dbReference type="PROSITE" id="PS00991">
    <property type="entry name" value="CLAT_ADAPTOR_M_2"/>
    <property type="match status" value="1"/>
</dbReference>
<keyword evidence="9" id="KW-0653">Protein transport</keyword>
<dbReference type="Pfam" id="PF00928">
    <property type="entry name" value="Adap_comp_sub"/>
    <property type="match status" value="1"/>
</dbReference>
<dbReference type="GO" id="GO:0031984">
    <property type="term" value="C:organelle subcompartment"/>
    <property type="evidence" value="ECO:0007669"/>
    <property type="project" value="UniProtKB-ARBA"/>
</dbReference>
<dbReference type="GO" id="GO:0006886">
    <property type="term" value="P:intracellular protein transport"/>
    <property type="evidence" value="ECO:0007669"/>
    <property type="project" value="InterPro"/>
</dbReference>
<evidence type="ECO:0000256" key="8">
    <source>
        <dbReference type="ARBA" id="ARBA00022695"/>
    </source>
</evidence>
<keyword evidence="10" id="KW-0239">DNA-directed DNA polymerase</keyword>
<keyword evidence="18" id="KW-1185">Reference proteome</keyword>
<dbReference type="Pfam" id="PF01217">
    <property type="entry name" value="Clat_adaptor_s"/>
    <property type="match status" value="1"/>
</dbReference>
<evidence type="ECO:0000256" key="9">
    <source>
        <dbReference type="ARBA" id="ARBA00022927"/>
    </source>
</evidence>
<keyword evidence="5" id="KW-0813">Transport</keyword>
<dbReference type="InterPro" id="IPR041336">
    <property type="entry name" value="DNApol_Exo"/>
</dbReference>
<dbReference type="Gene3D" id="3.30.420.390">
    <property type="match status" value="2"/>
</dbReference>
<dbReference type="Gene3D" id="2.60.40.1170">
    <property type="entry name" value="Mu homology domain, subdomain B"/>
    <property type="match status" value="2"/>
</dbReference>
<gene>
    <name evidence="17" type="primary">jg2325</name>
    <name evidence="17" type="ORF">PAEG_LOCUS22269</name>
</gene>
<dbReference type="FunFam" id="3.30.420.390:FF:000001">
    <property type="entry name" value="DNA polymerase gamma, catalytic subunit"/>
    <property type="match status" value="1"/>
</dbReference>
<dbReference type="Pfam" id="PF18136">
    <property type="entry name" value="DNApol_Exo"/>
    <property type="match status" value="1"/>
</dbReference>
<keyword evidence="13" id="KW-0968">Cytoplasmic vesicle</keyword>
<evidence type="ECO:0000256" key="15">
    <source>
        <dbReference type="ARBA" id="ARBA00057121"/>
    </source>
</evidence>
<evidence type="ECO:0000256" key="4">
    <source>
        <dbReference type="ARBA" id="ARBA00012417"/>
    </source>
</evidence>
<dbReference type="GO" id="GO:0003677">
    <property type="term" value="F:DNA binding"/>
    <property type="evidence" value="ECO:0007669"/>
    <property type="project" value="InterPro"/>
</dbReference>
<dbReference type="FunFam" id="2.60.40.1170:FF:000002">
    <property type="entry name" value="AP-1 complex subunit mu-1 isoform 1"/>
    <property type="match status" value="1"/>
</dbReference>
<dbReference type="InterPro" id="IPR019760">
    <property type="entry name" value="DNA-dir_DNA_pol_A_CS"/>
</dbReference>
<organism evidence="17 18">
    <name type="scientific">Pararge aegeria aegeria</name>
    <dbReference type="NCBI Taxonomy" id="348720"/>
    <lineage>
        <taxon>Eukaryota</taxon>
        <taxon>Metazoa</taxon>
        <taxon>Ecdysozoa</taxon>
        <taxon>Arthropoda</taxon>
        <taxon>Hexapoda</taxon>
        <taxon>Insecta</taxon>
        <taxon>Pterygota</taxon>
        <taxon>Neoptera</taxon>
        <taxon>Endopterygota</taxon>
        <taxon>Lepidoptera</taxon>
        <taxon>Glossata</taxon>
        <taxon>Ditrysia</taxon>
        <taxon>Papilionoidea</taxon>
        <taxon>Nymphalidae</taxon>
        <taxon>Satyrinae</taxon>
        <taxon>Satyrini</taxon>
        <taxon>Parargina</taxon>
        <taxon>Pararge</taxon>
    </lineage>
</organism>
<evidence type="ECO:0000256" key="7">
    <source>
        <dbReference type="ARBA" id="ARBA00022679"/>
    </source>
</evidence>
<dbReference type="InterPro" id="IPR011012">
    <property type="entry name" value="Longin-like_dom_sf"/>
</dbReference>
<dbReference type="InterPro" id="IPR043502">
    <property type="entry name" value="DNA/RNA_pol_sf"/>
</dbReference>
<keyword evidence="6" id="KW-0597">Phosphoprotein</keyword>
<evidence type="ECO:0000259" key="16">
    <source>
        <dbReference type="PROSITE" id="PS51072"/>
    </source>
</evidence>
<dbReference type="CDD" id="cd09258">
    <property type="entry name" value="AP-1_Mu1A_Cterm"/>
    <property type="match status" value="1"/>
</dbReference>
<dbReference type="InterPro" id="IPR018240">
    <property type="entry name" value="Clathrin_mu_CS"/>
</dbReference>
<evidence type="ECO:0000256" key="2">
    <source>
        <dbReference type="ARBA" id="ARBA00004555"/>
    </source>
</evidence>
<dbReference type="InterPro" id="IPR012337">
    <property type="entry name" value="RNaseH-like_sf"/>
</dbReference>
<dbReference type="GO" id="GO:0006264">
    <property type="term" value="P:mitochondrial DNA replication"/>
    <property type="evidence" value="ECO:0007669"/>
    <property type="project" value="TreeGrafter"/>
</dbReference>
<dbReference type="PROSITE" id="PS00447">
    <property type="entry name" value="DNA_POLYMERASE_A"/>
    <property type="match status" value="1"/>
</dbReference>
<dbReference type="EC" id="2.7.7.7" evidence="4"/>
<name>A0A8S4S5V0_9NEOP</name>
<dbReference type="SUPFAM" id="SSF53098">
    <property type="entry name" value="Ribonuclease H-like"/>
    <property type="match status" value="1"/>
</dbReference>
<dbReference type="GO" id="GO:0003887">
    <property type="term" value="F:DNA-directed DNA polymerase activity"/>
    <property type="evidence" value="ECO:0007669"/>
    <property type="project" value="UniProtKB-KW"/>
</dbReference>
<evidence type="ECO:0000256" key="10">
    <source>
        <dbReference type="ARBA" id="ARBA00022932"/>
    </source>
</evidence>
<dbReference type="SUPFAM" id="SSF56672">
    <property type="entry name" value="DNA/RNA polymerases"/>
    <property type="match status" value="1"/>
</dbReference>
<keyword evidence="12" id="KW-0472">Membrane</keyword>
<evidence type="ECO:0000256" key="6">
    <source>
        <dbReference type="ARBA" id="ARBA00022553"/>
    </source>
</evidence>
<dbReference type="SMART" id="SM00482">
    <property type="entry name" value="POLAc"/>
    <property type="match status" value="1"/>
</dbReference>
<evidence type="ECO:0000256" key="5">
    <source>
        <dbReference type="ARBA" id="ARBA00022448"/>
    </source>
</evidence>
<dbReference type="Gene3D" id="3.30.450.60">
    <property type="match status" value="1"/>
</dbReference>
<comment type="caution">
    <text evidence="17">The sequence shown here is derived from an EMBL/GenBank/DDBJ whole genome shotgun (WGS) entry which is preliminary data.</text>
</comment>
<dbReference type="GO" id="GO:0008408">
    <property type="term" value="F:3'-5' exonuclease activity"/>
    <property type="evidence" value="ECO:0007669"/>
    <property type="project" value="TreeGrafter"/>
</dbReference>
<dbReference type="GO" id="GO:0030131">
    <property type="term" value="C:clathrin adaptor complex"/>
    <property type="evidence" value="ECO:0007669"/>
    <property type="project" value="InterPro"/>
</dbReference>
<dbReference type="InterPro" id="IPR022775">
    <property type="entry name" value="AP_mu_sigma_su"/>
</dbReference>
<evidence type="ECO:0000256" key="12">
    <source>
        <dbReference type="ARBA" id="ARBA00023136"/>
    </source>
</evidence>